<feature type="region of interest" description="Disordered" evidence="1">
    <location>
        <begin position="342"/>
        <end position="381"/>
    </location>
</feature>
<feature type="compositionally biased region" description="Polar residues" evidence="1">
    <location>
        <begin position="475"/>
        <end position="484"/>
    </location>
</feature>
<feature type="region of interest" description="Disordered" evidence="1">
    <location>
        <begin position="613"/>
        <end position="634"/>
    </location>
</feature>
<comment type="caution">
    <text evidence="2">The sequence shown here is derived from an EMBL/GenBank/DDBJ whole genome shotgun (WGS) entry which is preliminary data.</text>
</comment>
<feature type="compositionally biased region" description="Polar residues" evidence="1">
    <location>
        <begin position="503"/>
        <end position="513"/>
    </location>
</feature>
<evidence type="ECO:0000313" key="2">
    <source>
        <dbReference type="EMBL" id="KAH3725320.1"/>
    </source>
</evidence>
<dbReference type="EMBL" id="JAIWYP010000012">
    <property type="protein sequence ID" value="KAH3725320.1"/>
    <property type="molecule type" value="Genomic_DNA"/>
</dbReference>
<dbReference type="OrthoDB" id="6145196at2759"/>
<reference evidence="2" key="1">
    <citation type="journal article" date="2019" name="bioRxiv">
        <title>The Genome of the Zebra Mussel, Dreissena polymorpha: A Resource for Invasive Species Research.</title>
        <authorList>
            <person name="McCartney M.A."/>
            <person name="Auch B."/>
            <person name="Kono T."/>
            <person name="Mallez S."/>
            <person name="Zhang Y."/>
            <person name="Obille A."/>
            <person name="Becker A."/>
            <person name="Abrahante J.E."/>
            <person name="Garbe J."/>
            <person name="Badalamenti J.P."/>
            <person name="Herman A."/>
            <person name="Mangelson H."/>
            <person name="Liachko I."/>
            <person name="Sullivan S."/>
            <person name="Sone E.D."/>
            <person name="Koren S."/>
            <person name="Silverstein K.A.T."/>
            <person name="Beckman K.B."/>
            <person name="Gohl D.M."/>
        </authorList>
    </citation>
    <scope>NUCLEOTIDE SEQUENCE</scope>
    <source>
        <strain evidence="2">Duluth1</strain>
        <tissue evidence="2">Whole animal</tissue>
    </source>
</reference>
<accession>A0A9D4HNR2</accession>
<gene>
    <name evidence="2" type="ORF">DPMN_051154</name>
</gene>
<feature type="compositionally biased region" description="Polar residues" evidence="1">
    <location>
        <begin position="88"/>
        <end position="107"/>
    </location>
</feature>
<feature type="compositionally biased region" description="Basic and acidic residues" evidence="1">
    <location>
        <begin position="150"/>
        <end position="166"/>
    </location>
</feature>
<proteinExistence type="predicted"/>
<feature type="region of interest" description="Disordered" evidence="1">
    <location>
        <begin position="399"/>
        <end position="544"/>
    </location>
</feature>
<keyword evidence="3" id="KW-1185">Reference proteome</keyword>
<organism evidence="2 3">
    <name type="scientific">Dreissena polymorpha</name>
    <name type="common">Zebra mussel</name>
    <name type="synonym">Mytilus polymorpha</name>
    <dbReference type="NCBI Taxonomy" id="45954"/>
    <lineage>
        <taxon>Eukaryota</taxon>
        <taxon>Metazoa</taxon>
        <taxon>Spiralia</taxon>
        <taxon>Lophotrochozoa</taxon>
        <taxon>Mollusca</taxon>
        <taxon>Bivalvia</taxon>
        <taxon>Autobranchia</taxon>
        <taxon>Heteroconchia</taxon>
        <taxon>Euheterodonta</taxon>
        <taxon>Imparidentia</taxon>
        <taxon>Neoheterodontei</taxon>
        <taxon>Myida</taxon>
        <taxon>Dreissenoidea</taxon>
        <taxon>Dreissenidae</taxon>
        <taxon>Dreissena</taxon>
    </lineage>
</organism>
<feature type="compositionally biased region" description="Polar residues" evidence="1">
    <location>
        <begin position="400"/>
        <end position="410"/>
    </location>
</feature>
<evidence type="ECO:0000313" key="3">
    <source>
        <dbReference type="Proteomes" id="UP000828390"/>
    </source>
</evidence>
<evidence type="ECO:0000256" key="1">
    <source>
        <dbReference type="SAM" id="MobiDB-lite"/>
    </source>
</evidence>
<feature type="compositionally biased region" description="Polar residues" evidence="1">
    <location>
        <begin position="51"/>
        <end position="78"/>
    </location>
</feature>
<feature type="compositionally biased region" description="Polar residues" evidence="1">
    <location>
        <begin position="424"/>
        <end position="435"/>
    </location>
</feature>
<dbReference type="AlphaFoldDB" id="A0A9D4HNR2"/>
<feature type="region of interest" description="Disordered" evidence="1">
    <location>
        <begin position="141"/>
        <end position="180"/>
    </location>
</feature>
<feature type="compositionally biased region" description="Basic and acidic residues" evidence="1">
    <location>
        <begin position="368"/>
        <end position="381"/>
    </location>
</feature>
<protein>
    <submittedName>
        <fullName evidence="2">Uncharacterized protein</fullName>
    </submittedName>
</protein>
<feature type="region of interest" description="Disordered" evidence="1">
    <location>
        <begin position="51"/>
        <end position="115"/>
    </location>
</feature>
<name>A0A9D4HNR2_DREPO</name>
<reference evidence="2" key="2">
    <citation type="submission" date="2020-11" db="EMBL/GenBank/DDBJ databases">
        <authorList>
            <person name="McCartney M.A."/>
            <person name="Auch B."/>
            <person name="Kono T."/>
            <person name="Mallez S."/>
            <person name="Becker A."/>
            <person name="Gohl D.M."/>
            <person name="Silverstein K.A.T."/>
            <person name="Koren S."/>
            <person name="Bechman K.B."/>
            <person name="Herman A."/>
            <person name="Abrahante J.E."/>
            <person name="Garbe J."/>
        </authorList>
    </citation>
    <scope>NUCLEOTIDE SEQUENCE</scope>
    <source>
        <strain evidence="2">Duluth1</strain>
        <tissue evidence="2">Whole animal</tissue>
    </source>
</reference>
<dbReference type="Proteomes" id="UP000828390">
    <property type="component" value="Unassembled WGS sequence"/>
</dbReference>
<sequence length="678" mass="76278">MNSVLLMTDNWQPTVLRIVPFSSNIARNKERNAPGKRLHNSRGFPLLAVTRTENVNSETSSANSEIRSESKSVNSVRSDANIEPDASSVYSDANQSSVTRKTSSSLTKGHRKYPKKKIPVVHSEMKEAIKFSVQDINDQLSSTSSFTSSENKDENKEKVSRVDNTRTKLPKPSYGTLPEYRTHCSPVNGVRRSVPLTPGELELQRIRDSYYVEQVHRRKKFKLNVNQLPRSTTPINDHDPDKLNMKQVIAFLQAKTSKDIQKKILSEKRKDIGSGNVRVHDKLKPPEISVTNAPVPMKVYSKDNIKPLSRSNSDIKQTDKPDMQAIEQMRRTPGCVSVMSVKSTPNMPHNKRHKDQASKTHSSMSMRSMKEQRSIDSHSEKQRHMKEFKLFRFLAMTPDEASQSTSSGRSVTPRAFDKLRVKSDTQSPRGSSVETPRNMLSRRSRESGTAQVLHRHVLNRATLTPPKVDVKDVAISSNSHSSKTIRLPVVSDSGRDSPDDETCSTTSATYNSTKNEEGGTLPKKGKPPTIEGQLSESDPHNKDHGMTLRNGYRTGNYHVKGSAAPSFTRVYVPGPKHIHISIPQESKKTYSHEIVRLTLRQEKSTTRVTSYMSDIQHDRNNEASEDDPDNRHAPIRTEYPEWAEQSKLQHLHEQNVVNGDNCVKVRQKVPGSGLFNNG</sequence>